<comment type="similarity">
    <text evidence="1">Belongs to the UDP-N-acetylglucosamine 2-epimerase family.</text>
</comment>
<keyword evidence="1" id="KW-0413">Isomerase</keyword>
<feature type="domain" description="UDP-N-acetylglucosamine 2-epimerase" evidence="2">
    <location>
        <begin position="27"/>
        <end position="366"/>
    </location>
</feature>
<keyword evidence="4" id="KW-1185">Reference proteome</keyword>
<dbReference type="InterPro" id="IPR003331">
    <property type="entry name" value="UDP_GlcNAc_Epimerase_2_dom"/>
</dbReference>
<dbReference type="EMBL" id="BSUO01000001">
    <property type="protein sequence ID" value="GMA38667.1"/>
    <property type="molecule type" value="Genomic_DNA"/>
</dbReference>
<comment type="caution">
    <text evidence="3">The sequence shown here is derived from an EMBL/GenBank/DDBJ whole genome shotgun (WGS) entry which is preliminary data.</text>
</comment>
<name>A0ABQ6IL63_9MICO</name>
<dbReference type="NCBIfam" id="TIGR00236">
    <property type="entry name" value="wecB"/>
    <property type="match status" value="1"/>
</dbReference>
<proteinExistence type="inferred from homology"/>
<dbReference type="Gene3D" id="3.40.50.2000">
    <property type="entry name" value="Glycogen Phosphorylase B"/>
    <property type="match status" value="2"/>
</dbReference>
<dbReference type="Proteomes" id="UP001157126">
    <property type="component" value="Unassembled WGS sequence"/>
</dbReference>
<evidence type="ECO:0000259" key="2">
    <source>
        <dbReference type="Pfam" id="PF02350"/>
    </source>
</evidence>
<dbReference type="Pfam" id="PF02350">
    <property type="entry name" value="Epimerase_2"/>
    <property type="match status" value="1"/>
</dbReference>
<sequence>MTKVMTIVGTRPEIIRLSRVMNRLDRTCEHVLVHTGQNYDYELNGIFFDELGIRRPDHFLEVDTSSLGRVLGETLIKSEQVLAAERPDAVLILGDTNSAIASIMAKRMRIPVYHMEAGNRCFDENVPEETNRRLVDHVADFNLVYTEHARRNLLAEGLHPRRILLTGSPMKEVLDHHAEAFAASTAATDLGLDPRGYLLVSAHREENVDDPGRLSALLRALVAARDTFEVPVLVSTHPRTRKRLDLLAARPGAEDIDLSGITFHPPIGFIDYVRLQQDALCVLSDSGTISEESSLLRFPAVTLRDSIERPEALDTGAIVMTGLDPVSVVEGIRDAVAAIGPDHHTDAVLPADYAIDNCSQRAVRFILSTHRRHREWAGIRDQGPPR</sequence>
<protein>
    <submittedName>
        <fullName evidence="3">UDP-N-acetyl glucosamine 2-epimerase</fullName>
    </submittedName>
</protein>
<dbReference type="CDD" id="cd03786">
    <property type="entry name" value="GTB_UDP-GlcNAc_2-Epimerase"/>
    <property type="match status" value="1"/>
</dbReference>
<evidence type="ECO:0000313" key="3">
    <source>
        <dbReference type="EMBL" id="GMA38667.1"/>
    </source>
</evidence>
<dbReference type="PANTHER" id="PTHR43174">
    <property type="entry name" value="UDP-N-ACETYLGLUCOSAMINE 2-EPIMERASE"/>
    <property type="match status" value="1"/>
</dbReference>
<accession>A0ABQ6IL63</accession>
<evidence type="ECO:0000256" key="1">
    <source>
        <dbReference type="RuleBase" id="RU003513"/>
    </source>
</evidence>
<dbReference type="PANTHER" id="PTHR43174:SF1">
    <property type="entry name" value="UDP-N-ACETYLGLUCOSAMINE 2-EPIMERASE"/>
    <property type="match status" value="1"/>
</dbReference>
<reference evidence="4" key="1">
    <citation type="journal article" date="2019" name="Int. J. Syst. Evol. Microbiol.">
        <title>The Global Catalogue of Microorganisms (GCM) 10K type strain sequencing project: providing services to taxonomists for standard genome sequencing and annotation.</title>
        <authorList>
            <consortium name="The Broad Institute Genomics Platform"/>
            <consortium name="The Broad Institute Genome Sequencing Center for Infectious Disease"/>
            <person name="Wu L."/>
            <person name="Ma J."/>
        </authorList>
    </citation>
    <scope>NUCLEOTIDE SEQUENCE [LARGE SCALE GENOMIC DNA]</scope>
    <source>
        <strain evidence="4">NBRC 113072</strain>
    </source>
</reference>
<dbReference type="SUPFAM" id="SSF53756">
    <property type="entry name" value="UDP-Glycosyltransferase/glycogen phosphorylase"/>
    <property type="match status" value="1"/>
</dbReference>
<dbReference type="InterPro" id="IPR029767">
    <property type="entry name" value="WecB-like"/>
</dbReference>
<organism evidence="3 4">
    <name type="scientific">Mobilicoccus caccae</name>
    <dbReference type="NCBI Taxonomy" id="1859295"/>
    <lineage>
        <taxon>Bacteria</taxon>
        <taxon>Bacillati</taxon>
        <taxon>Actinomycetota</taxon>
        <taxon>Actinomycetes</taxon>
        <taxon>Micrococcales</taxon>
        <taxon>Dermatophilaceae</taxon>
        <taxon>Mobilicoccus</taxon>
    </lineage>
</organism>
<evidence type="ECO:0000313" key="4">
    <source>
        <dbReference type="Proteomes" id="UP001157126"/>
    </source>
</evidence>
<gene>
    <name evidence="3" type="ORF">GCM10025883_07120</name>
</gene>
<dbReference type="RefSeq" id="WP_284302725.1">
    <property type="nucleotide sequence ID" value="NZ_BSUO01000001.1"/>
</dbReference>